<comment type="catalytic activity">
    <reaction evidence="9">
        <text>3',3'-c-di-GMP + H2O = 5'-phosphoguanylyl(3'-&gt;5')guanosine + H(+)</text>
        <dbReference type="Rhea" id="RHEA:24902"/>
        <dbReference type="ChEBI" id="CHEBI:15377"/>
        <dbReference type="ChEBI" id="CHEBI:15378"/>
        <dbReference type="ChEBI" id="CHEBI:58754"/>
        <dbReference type="ChEBI" id="CHEBI:58805"/>
        <dbReference type="EC" id="3.1.4.52"/>
    </reaction>
</comment>
<gene>
    <name evidence="13" type="ORF">SAMN05216551_11831</name>
</gene>
<dbReference type="Pfam" id="PF12792">
    <property type="entry name" value="CSS-motif"/>
    <property type="match status" value="1"/>
</dbReference>
<dbReference type="InterPro" id="IPR024744">
    <property type="entry name" value="CSS-motif_dom"/>
</dbReference>
<proteinExistence type="predicted"/>
<evidence type="ECO:0000256" key="5">
    <source>
        <dbReference type="ARBA" id="ARBA00022692"/>
    </source>
</evidence>
<evidence type="ECO:0000256" key="6">
    <source>
        <dbReference type="ARBA" id="ARBA00022801"/>
    </source>
</evidence>
<dbReference type="InterPro" id="IPR001633">
    <property type="entry name" value="EAL_dom"/>
</dbReference>
<dbReference type="PANTHER" id="PTHR33121:SF79">
    <property type="entry name" value="CYCLIC DI-GMP PHOSPHODIESTERASE PDED-RELATED"/>
    <property type="match status" value="1"/>
</dbReference>
<reference evidence="14" key="1">
    <citation type="submission" date="2016-09" db="EMBL/GenBank/DDBJ databases">
        <authorList>
            <person name="Varghese N."/>
            <person name="Submissions S."/>
        </authorList>
    </citation>
    <scope>NUCLEOTIDE SEQUENCE [LARGE SCALE GENOMIC DNA]</scope>
    <source>
        <strain evidence="14">JS23</strain>
    </source>
</reference>
<dbReference type="Proteomes" id="UP000243719">
    <property type="component" value="Unassembled WGS sequence"/>
</dbReference>
<dbReference type="GO" id="GO:0071111">
    <property type="term" value="F:cyclic-guanylate-specific phosphodiesterase activity"/>
    <property type="evidence" value="ECO:0007669"/>
    <property type="project" value="UniProtKB-EC"/>
</dbReference>
<dbReference type="InterPro" id="IPR035919">
    <property type="entry name" value="EAL_sf"/>
</dbReference>
<dbReference type="EMBL" id="FNLO01000018">
    <property type="protein sequence ID" value="SDV51525.1"/>
    <property type="molecule type" value="Genomic_DNA"/>
</dbReference>
<feature type="region of interest" description="Disordered" evidence="10">
    <location>
        <begin position="545"/>
        <end position="567"/>
    </location>
</feature>
<dbReference type="Pfam" id="PF00563">
    <property type="entry name" value="EAL"/>
    <property type="match status" value="1"/>
</dbReference>
<sequence length="635" mass="66826">MERHDHPLSTQAEGRVLGQLARPGRWLVLPAVVGAVLALALAVLVTAWTGQRNLASAARQALQVQNERTAELRALFNALDQWTGTPCTPEHLTAMRTLFLRIGPVLDIAYHQRGHMRCSTTLGTSIRSLPPIAPGERRLDAQLAIRDGVRPSFAPEVVTSQLSNEHYSVLIEGAKITDGARRALARSVSGGAWIGLSWADASGHPTDVGTEIDAAGVGGTVTHSPASLRASLCAGPDGLCATVVEPPAAWLGRAAAALGAAALAGALAAALLAAGWRARRFRATALDRRLTEALRERAFTLHYQPIADCIDGRVVGAEALIRWTPRDGKPVPPDVFIPVIEAMGRIGEVSCFVVEQVGRELGGFLRDRPGFSISVNVHPADLASQTFHACLRTCLERHGLAPRQLSLELTERQPVTLDAELDGMQRLAARGHQFYLDDFGTGHSNIVRLDAMPVHRVKLDRHFTASVGAAGARNPIVESTLEMIRETGRDVVVEGIETSDQASYFALRGVRLMQGWWIGRPVPAAQFMPLADRPTPVATVPDAATVTAATERSGPKRRSPGQAGRQADERLGVTSGAQLAAQAGAQAGAQTGPQTGAETGAQADARAADGAGCADSAGPGGAIAAGAHAVVGPQT</sequence>
<keyword evidence="3" id="KW-1003">Cell membrane</keyword>
<accession>A0A1H2PW27</accession>
<protein>
    <recommendedName>
        <fullName evidence="2">cyclic-guanylate-specific phosphodiesterase</fullName>
        <ecNumber evidence="2">3.1.4.52</ecNumber>
    </recommendedName>
</protein>
<evidence type="ECO:0000256" key="2">
    <source>
        <dbReference type="ARBA" id="ARBA00012282"/>
    </source>
</evidence>
<dbReference type="SMART" id="SM00052">
    <property type="entry name" value="EAL"/>
    <property type="match status" value="1"/>
</dbReference>
<evidence type="ECO:0000256" key="10">
    <source>
        <dbReference type="SAM" id="MobiDB-lite"/>
    </source>
</evidence>
<keyword evidence="8 11" id="KW-0472">Membrane</keyword>
<evidence type="ECO:0000313" key="13">
    <source>
        <dbReference type="EMBL" id="SDV51525.1"/>
    </source>
</evidence>
<dbReference type="CDD" id="cd01948">
    <property type="entry name" value="EAL"/>
    <property type="match status" value="1"/>
</dbReference>
<dbReference type="PANTHER" id="PTHR33121">
    <property type="entry name" value="CYCLIC DI-GMP PHOSPHODIESTERASE PDEF"/>
    <property type="match status" value="1"/>
</dbReference>
<keyword evidence="4" id="KW-0973">c-di-GMP</keyword>
<feature type="domain" description="EAL" evidence="12">
    <location>
        <begin position="283"/>
        <end position="535"/>
    </location>
</feature>
<evidence type="ECO:0000256" key="4">
    <source>
        <dbReference type="ARBA" id="ARBA00022636"/>
    </source>
</evidence>
<feature type="transmembrane region" description="Helical" evidence="11">
    <location>
        <begin position="26"/>
        <end position="48"/>
    </location>
</feature>
<dbReference type="GO" id="GO:0005886">
    <property type="term" value="C:plasma membrane"/>
    <property type="evidence" value="ECO:0007669"/>
    <property type="project" value="UniProtKB-SubCell"/>
</dbReference>
<dbReference type="AlphaFoldDB" id="A0A1H2PW27"/>
<evidence type="ECO:0000256" key="11">
    <source>
        <dbReference type="SAM" id="Phobius"/>
    </source>
</evidence>
<feature type="compositionally biased region" description="Low complexity" evidence="10">
    <location>
        <begin position="582"/>
        <end position="617"/>
    </location>
</feature>
<feature type="transmembrane region" description="Helical" evidence="11">
    <location>
        <begin position="250"/>
        <end position="274"/>
    </location>
</feature>
<keyword evidence="6" id="KW-0378">Hydrolase</keyword>
<feature type="compositionally biased region" description="Low complexity" evidence="10">
    <location>
        <begin position="624"/>
        <end position="635"/>
    </location>
</feature>
<dbReference type="SUPFAM" id="SSF141868">
    <property type="entry name" value="EAL domain-like"/>
    <property type="match status" value="1"/>
</dbReference>
<keyword evidence="7 11" id="KW-1133">Transmembrane helix</keyword>
<evidence type="ECO:0000259" key="12">
    <source>
        <dbReference type="PROSITE" id="PS50883"/>
    </source>
</evidence>
<evidence type="ECO:0000256" key="8">
    <source>
        <dbReference type="ARBA" id="ARBA00023136"/>
    </source>
</evidence>
<organism evidence="13 14">
    <name type="scientific">Chitinasiproducens palmae</name>
    <dbReference type="NCBI Taxonomy" id="1770053"/>
    <lineage>
        <taxon>Bacteria</taxon>
        <taxon>Pseudomonadati</taxon>
        <taxon>Pseudomonadota</taxon>
        <taxon>Betaproteobacteria</taxon>
        <taxon>Burkholderiales</taxon>
        <taxon>Burkholderiaceae</taxon>
        <taxon>Chitinasiproducens</taxon>
    </lineage>
</organism>
<feature type="region of interest" description="Disordered" evidence="10">
    <location>
        <begin position="582"/>
        <end position="635"/>
    </location>
</feature>
<dbReference type="RefSeq" id="WP_170845268.1">
    <property type="nucleotide sequence ID" value="NZ_FNLO01000018.1"/>
</dbReference>
<dbReference type="InterPro" id="IPR050706">
    <property type="entry name" value="Cyclic-di-GMP_PDE-like"/>
</dbReference>
<evidence type="ECO:0000313" key="14">
    <source>
        <dbReference type="Proteomes" id="UP000243719"/>
    </source>
</evidence>
<dbReference type="EC" id="3.1.4.52" evidence="2"/>
<comment type="subcellular location">
    <subcellularLocation>
        <location evidence="1">Cell membrane</location>
        <topology evidence="1">Multi-pass membrane protein</topology>
    </subcellularLocation>
</comment>
<dbReference type="STRING" id="1770053.SAMN05216551_11831"/>
<dbReference type="Gene3D" id="3.20.20.450">
    <property type="entry name" value="EAL domain"/>
    <property type="match status" value="1"/>
</dbReference>
<dbReference type="PROSITE" id="PS50883">
    <property type="entry name" value="EAL"/>
    <property type="match status" value="1"/>
</dbReference>
<evidence type="ECO:0000256" key="7">
    <source>
        <dbReference type="ARBA" id="ARBA00022989"/>
    </source>
</evidence>
<keyword evidence="14" id="KW-1185">Reference proteome</keyword>
<evidence type="ECO:0000256" key="1">
    <source>
        <dbReference type="ARBA" id="ARBA00004651"/>
    </source>
</evidence>
<evidence type="ECO:0000256" key="9">
    <source>
        <dbReference type="ARBA" id="ARBA00034290"/>
    </source>
</evidence>
<keyword evidence="5 11" id="KW-0812">Transmembrane</keyword>
<name>A0A1H2PW27_9BURK</name>
<evidence type="ECO:0000256" key="3">
    <source>
        <dbReference type="ARBA" id="ARBA00022475"/>
    </source>
</evidence>